<reference evidence="1 2" key="2">
    <citation type="journal article" date="2011" name="J. Bacteriol.">
        <title>Complete genome sequence of a carbon monoxide-utilizing acetogen, Eubacterium limosum KIST612.</title>
        <authorList>
            <person name="Roh H."/>
            <person name="Ko H.J."/>
            <person name="Kim D."/>
            <person name="Choi D.G."/>
            <person name="Park S."/>
            <person name="Kim S."/>
            <person name="Chang I.S."/>
            <person name="Choi I.G."/>
        </authorList>
    </citation>
    <scope>NUCLEOTIDE SEQUENCE [LARGE SCALE GENOMIC DNA]</scope>
    <source>
        <strain evidence="1 2">KIST612</strain>
    </source>
</reference>
<reference key="1">
    <citation type="submission" date="2010-09" db="EMBL/GenBank/DDBJ databases">
        <authorList>
            <person name="Roh H."/>
            <person name="Ko H.-J."/>
            <person name="Kim D."/>
            <person name="Choi D.G."/>
            <person name="Park S."/>
            <person name="Kim S."/>
            <person name="Kim K.H."/>
            <person name="Chang I.S."/>
            <person name="Choi I.-G."/>
        </authorList>
    </citation>
    <scope>NUCLEOTIDE SEQUENCE</scope>
    <source>
        <strain>KIST612</strain>
    </source>
</reference>
<evidence type="ECO:0000313" key="2">
    <source>
        <dbReference type="Proteomes" id="UP000006873"/>
    </source>
</evidence>
<organism evidence="1 2">
    <name type="scientific">Eubacterium callanderi</name>
    <dbReference type="NCBI Taxonomy" id="53442"/>
    <lineage>
        <taxon>Bacteria</taxon>
        <taxon>Bacillati</taxon>
        <taxon>Bacillota</taxon>
        <taxon>Clostridia</taxon>
        <taxon>Eubacteriales</taxon>
        <taxon>Eubacteriaceae</taxon>
        <taxon>Eubacterium</taxon>
    </lineage>
</organism>
<dbReference type="AlphaFoldDB" id="E3GPC2"/>
<keyword evidence="2" id="KW-1185">Reference proteome</keyword>
<dbReference type="KEGG" id="elm:ELI_3074"/>
<proteinExistence type="predicted"/>
<gene>
    <name evidence="1" type="ordered locus">ELI_3074</name>
</gene>
<name>E3GPC2_9FIRM</name>
<dbReference type="HOGENOM" id="CLU_3343829_0_0_9"/>
<evidence type="ECO:0000313" key="1">
    <source>
        <dbReference type="EMBL" id="ADO38043.1"/>
    </source>
</evidence>
<sequence>MTIIPYLHCAFYYNSNYLTGTLKNAIVTGNNIIHLGQ</sequence>
<protein>
    <submittedName>
        <fullName evidence="1">Uncharacterized protein</fullName>
    </submittedName>
</protein>
<dbReference type="EMBL" id="CP002273">
    <property type="protein sequence ID" value="ADO38043.1"/>
    <property type="molecule type" value="Genomic_DNA"/>
</dbReference>
<dbReference type="Proteomes" id="UP000006873">
    <property type="component" value="Chromosome"/>
</dbReference>
<accession>E3GPC2</accession>